<evidence type="ECO:0000313" key="9">
    <source>
        <dbReference type="Proteomes" id="UP000030907"/>
    </source>
</evidence>
<dbReference type="Pfam" id="PF07282">
    <property type="entry name" value="Cas12f1-like_TNB"/>
    <property type="match status" value="1"/>
</dbReference>
<protein>
    <submittedName>
        <fullName evidence="8">IS605 family transposase OrfB</fullName>
    </submittedName>
</protein>
<comment type="similarity">
    <text evidence="1">In the C-terminal section; belongs to the transposase 35 family.</text>
</comment>
<dbReference type="HOGENOM" id="CLU_045090_0_0_5"/>
<dbReference type="Proteomes" id="UP000030907">
    <property type="component" value="Chromosome"/>
</dbReference>
<proteinExistence type="inferred from homology"/>
<evidence type="ECO:0000259" key="7">
    <source>
        <dbReference type="Pfam" id="PF07282"/>
    </source>
</evidence>
<evidence type="ECO:0000256" key="1">
    <source>
        <dbReference type="ARBA" id="ARBA00008761"/>
    </source>
</evidence>
<keyword evidence="4" id="KW-0238">DNA-binding</keyword>
<evidence type="ECO:0000313" key="8">
    <source>
        <dbReference type="EMBL" id="AJA07484.1"/>
    </source>
</evidence>
<dbReference type="Pfam" id="PF01385">
    <property type="entry name" value="OrfB_IS605"/>
    <property type="match status" value="1"/>
</dbReference>
<feature type="domain" description="Probable transposase IS891/IS1136/IS1341" evidence="6">
    <location>
        <begin position="166"/>
        <end position="256"/>
    </location>
</feature>
<dbReference type="InterPro" id="IPR001959">
    <property type="entry name" value="Transposase"/>
</dbReference>
<organism evidence="8 9">
    <name type="scientific">Sphingopyxis fribergensis</name>
    <dbReference type="NCBI Taxonomy" id="1515612"/>
    <lineage>
        <taxon>Bacteria</taxon>
        <taxon>Pseudomonadati</taxon>
        <taxon>Pseudomonadota</taxon>
        <taxon>Alphaproteobacteria</taxon>
        <taxon>Sphingomonadales</taxon>
        <taxon>Sphingomonadaceae</taxon>
        <taxon>Sphingopyxis</taxon>
    </lineage>
</organism>
<accession>A0A0A7PBZ7</accession>
<dbReference type="KEGG" id="sphk:SKP52_02770"/>
<gene>
    <name evidence="8" type="ORF">SKP52_02770</name>
</gene>
<name>A0A0A7PBZ7_9SPHN</name>
<comment type="similarity">
    <text evidence="2">In the N-terminal section; belongs to the transposase 2 family.</text>
</comment>
<evidence type="ECO:0000259" key="6">
    <source>
        <dbReference type="Pfam" id="PF01385"/>
    </source>
</evidence>
<dbReference type="GO" id="GO:0003677">
    <property type="term" value="F:DNA binding"/>
    <property type="evidence" value="ECO:0007669"/>
    <property type="project" value="UniProtKB-KW"/>
</dbReference>
<dbReference type="EMBL" id="CP009122">
    <property type="protein sequence ID" value="AJA07484.1"/>
    <property type="molecule type" value="Genomic_DNA"/>
</dbReference>
<feature type="domain" description="Cas12f1-like TNB" evidence="7">
    <location>
        <begin position="269"/>
        <end position="340"/>
    </location>
</feature>
<dbReference type="GO" id="GO:0006310">
    <property type="term" value="P:DNA recombination"/>
    <property type="evidence" value="ECO:0007669"/>
    <property type="project" value="UniProtKB-KW"/>
</dbReference>
<keyword evidence="5" id="KW-0233">DNA recombination</keyword>
<dbReference type="RefSeq" id="WP_039571470.1">
    <property type="nucleotide sequence ID" value="NZ_CP009122.1"/>
</dbReference>
<keyword evidence="3" id="KW-0815">Transposition</keyword>
<dbReference type="GO" id="GO:0032196">
    <property type="term" value="P:transposition"/>
    <property type="evidence" value="ECO:0007669"/>
    <property type="project" value="UniProtKB-KW"/>
</dbReference>
<evidence type="ECO:0000256" key="5">
    <source>
        <dbReference type="ARBA" id="ARBA00023172"/>
    </source>
</evidence>
<evidence type="ECO:0000256" key="4">
    <source>
        <dbReference type="ARBA" id="ARBA00023125"/>
    </source>
</evidence>
<dbReference type="InterPro" id="IPR051399">
    <property type="entry name" value="RNA-guided_DNA_endo/Transpos"/>
</dbReference>
<dbReference type="STRING" id="1515612.SKP52_02770"/>
<dbReference type="PANTHER" id="PTHR30405">
    <property type="entry name" value="TRANSPOSASE"/>
    <property type="match status" value="1"/>
</dbReference>
<sequence length="354" mass="38914">MAEAGRITIKVRLRDKHSALLNRQAAAVNLVWNYCNEISRKAWSRDRRWLSKFDIAKLTAGSSAELGLHSHTIMRTSHEFAKSRDKAKRAGLRWRSRKSLGWVPFNTGHAQVISAGQIKFKGVIFEAMHWRDELQPGVKIGAGSFNCDARGRWYFNAPIEVGCDEPTARPAVGIDLGLKDLATLSDGGKIEAPRLYRASEAALATSQRARKAPKRIRNIHAKIANRRKDHLHKASAAIAKKYGTIVVGDVSAKRLAQTKMAKSVNDAGWSMLRDMLSYKALRHGGRYIVANERMSTQTCSECGSIPPSRPKGIAGLGIRGWECSDCGTVHDRDVNAARNILRVGLDALAEGAGA</sequence>
<dbReference type="NCBIfam" id="NF040570">
    <property type="entry name" value="guided_TnpB"/>
    <property type="match status" value="1"/>
</dbReference>
<dbReference type="NCBIfam" id="TIGR01766">
    <property type="entry name" value="IS200/IS605 family accessory protein TnpB-like domain"/>
    <property type="match status" value="1"/>
</dbReference>
<dbReference type="PANTHER" id="PTHR30405:SF25">
    <property type="entry name" value="RNA-GUIDED DNA ENDONUCLEASE INSQ-RELATED"/>
    <property type="match status" value="1"/>
</dbReference>
<evidence type="ECO:0000256" key="2">
    <source>
        <dbReference type="ARBA" id="ARBA00011044"/>
    </source>
</evidence>
<reference evidence="8 9" key="1">
    <citation type="journal article" date="2015" name="Int. J. Syst. Evol. Microbiol.">
        <title>Description of Sphingopyxis fribergensis sp. nov. - a soil bacterium with the ability to degrade styrene and phenylacetic acid.</title>
        <authorList>
            <person name="Oelschlagel M."/>
            <person name="Ruckert C."/>
            <person name="Kalinowski J."/>
            <person name="Schmidt G."/>
            <person name="Schlomann M."/>
            <person name="Tischler D."/>
        </authorList>
    </citation>
    <scope>NUCLEOTIDE SEQUENCE [LARGE SCALE GENOMIC DNA]</scope>
    <source>
        <strain evidence="8 9">Kp5.2</strain>
    </source>
</reference>
<dbReference type="InterPro" id="IPR010095">
    <property type="entry name" value="Cas12f1-like_TNB"/>
</dbReference>
<keyword evidence="9" id="KW-1185">Reference proteome</keyword>
<evidence type="ECO:0000256" key="3">
    <source>
        <dbReference type="ARBA" id="ARBA00022578"/>
    </source>
</evidence>
<dbReference type="OrthoDB" id="7593314at2"/>
<dbReference type="AlphaFoldDB" id="A0A0A7PBZ7"/>